<dbReference type="Gene3D" id="1.10.45.10">
    <property type="entry name" value="Vanillyl-alcohol Oxidase, Chain A, domain 4"/>
    <property type="match status" value="1"/>
</dbReference>
<evidence type="ECO:0000259" key="6">
    <source>
        <dbReference type="PROSITE" id="PS51387"/>
    </source>
</evidence>
<dbReference type="PANTHER" id="PTHR11748">
    <property type="entry name" value="D-LACTATE DEHYDROGENASE"/>
    <property type="match status" value="1"/>
</dbReference>
<evidence type="ECO:0000256" key="2">
    <source>
        <dbReference type="ARBA" id="ARBA00022630"/>
    </source>
</evidence>
<dbReference type="Pfam" id="PF02913">
    <property type="entry name" value="FAD-oxidase_C"/>
    <property type="match status" value="1"/>
</dbReference>
<sequence>MASDGSANGLKGTRSPEVATGKTPASLPLRVPNPRRNEKAERVPGSPLTLPPGTSLEQFQRFIDRASDICGAEHVLVISEKSQLGHEHYTDPSKAHDMHNIVDKDYFVASAVLSPKDVPGVQDIMRLANELAIPVWPFSIGRNTGYGGAAPRVPGSVAIDLGKNMNKILEVNTEDAYALVEPGVTFFDLHEYLVKNDMRKKVWLDVPDVGGGSIIGNAVERGVGYTPYGGGLNKRPDLQPGNPSWQLFNYGFGPYNDGIFTQSSLGIIVKMGIWLFPNPGGYQSYLITFPRDDDLHKALEIIRPLRLQMVLQNVPTLRHILLDAAVDGTKKAYTDSDLPLTDEELDAIAKKKKLGRWNFYGALYGPEPVRNVLWSVIKEAFSAIDGVQFIFPEDTTEHSVLKTRNGTLQGIPSLDELSWVNWQPNGAHLFFSPIAQISGDNATLQYSITKKRCAEAGIDFIGTFVVGLREMHHIVCIVYDRYDKAKRDKAHWLIRTLIQDCAEHGWGEYRTHLALMDQIAETYSFNDNAQMKLNEQIKNALDPNGILAPGKNGIWPANYDRRAWRIAAPDSDHIVKSKI</sequence>
<dbReference type="EMBL" id="JBFCZG010000010">
    <property type="protein sequence ID" value="KAL3417591.1"/>
    <property type="molecule type" value="Genomic_DNA"/>
</dbReference>
<protein>
    <submittedName>
        <fullName evidence="7">Vanillyl-alcohol oxidase</fullName>
    </submittedName>
</protein>
<dbReference type="PANTHER" id="PTHR11748:SF114">
    <property type="entry name" value="ARYL-ALCOHOL OXIDASE VANILLYL-ALCOHOL OXIDASE (AFU_ORTHOLOGUE AFUA_3G09500)-RELATED"/>
    <property type="match status" value="1"/>
</dbReference>
<accession>A0ABR4P3D4</accession>
<evidence type="ECO:0000313" key="7">
    <source>
        <dbReference type="EMBL" id="KAL3417591.1"/>
    </source>
</evidence>
<dbReference type="SUPFAM" id="SSF56176">
    <property type="entry name" value="FAD-binding/transporter-associated domain-like"/>
    <property type="match status" value="1"/>
</dbReference>
<gene>
    <name evidence="7" type="ORF">PVAG01_10601</name>
</gene>
<keyword evidence="2" id="KW-0285">Flavoprotein</keyword>
<dbReference type="Gene3D" id="3.30.465.10">
    <property type="match status" value="2"/>
</dbReference>
<dbReference type="InterPro" id="IPR016166">
    <property type="entry name" value="FAD-bd_PCMH"/>
</dbReference>
<evidence type="ECO:0000256" key="4">
    <source>
        <dbReference type="ARBA" id="ARBA00023002"/>
    </source>
</evidence>
<dbReference type="InterPro" id="IPR004113">
    <property type="entry name" value="FAD-bd_oxidored_4_C"/>
</dbReference>
<evidence type="ECO:0000256" key="3">
    <source>
        <dbReference type="ARBA" id="ARBA00022827"/>
    </source>
</evidence>
<keyword evidence="4" id="KW-0560">Oxidoreductase</keyword>
<feature type="region of interest" description="Disordered" evidence="5">
    <location>
        <begin position="1"/>
        <end position="51"/>
    </location>
</feature>
<proteinExistence type="predicted"/>
<dbReference type="InterPro" id="IPR016171">
    <property type="entry name" value="Vanillyl_alc_oxidase_C-sub2"/>
</dbReference>
<dbReference type="Gene3D" id="3.40.462.10">
    <property type="entry name" value="FAD-linked oxidases, C-terminal domain"/>
    <property type="match status" value="1"/>
</dbReference>
<organism evidence="7 8">
    <name type="scientific">Phlyctema vagabunda</name>
    <dbReference type="NCBI Taxonomy" id="108571"/>
    <lineage>
        <taxon>Eukaryota</taxon>
        <taxon>Fungi</taxon>
        <taxon>Dikarya</taxon>
        <taxon>Ascomycota</taxon>
        <taxon>Pezizomycotina</taxon>
        <taxon>Leotiomycetes</taxon>
        <taxon>Helotiales</taxon>
        <taxon>Dermateaceae</taxon>
        <taxon>Phlyctema</taxon>
    </lineage>
</organism>
<feature type="domain" description="FAD-binding PCMH-type" evidence="6">
    <location>
        <begin position="105"/>
        <end position="278"/>
    </location>
</feature>
<keyword evidence="8" id="KW-1185">Reference proteome</keyword>
<keyword evidence="3" id="KW-0274">FAD</keyword>
<dbReference type="InterPro" id="IPR006094">
    <property type="entry name" value="Oxid_FAD_bind_N"/>
</dbReference>
<dbReference type="PROSITE" id="PS51387">
    <property type="entry name" value="FAD_PCMH"/>
    <property type="match status" value="1"/>
</dbReference>
<dbReference type="InterPro" id="IPR016169">
    <property type="entry name" value="FAD-bd_PCMH_sub2"/>
</dbReference>
<dbReference type="Gene3D" id="3.30.43.10">
    <property type="entry name" value="Uridine Diphospho-n-acetylenolpyruvylglucosamine Reductase, domain 2"/>
    <property type="match status" value="1"/>
</dbReference>
<evidence type="ECO:0000313" key="8">
    <source>
        <dbReference type="Proteomes" id="UP001629113"/>
    </source>
</evidence>
<comment type="cofactor">
    <cofactor evidence="1">
        <name>FAD</name>
        <dbReference type="ChEBI" id="CHEBI:57692"/>
    </cofactor>
</comment>
<dbReference type="InterPro" id="IPR036318">
    <property type="entry name" value="FAD-bd_PCMH-like_sf"/>
</dbReference>
<evidence type="ECO:0000256" key="1">
    <source>
        <dbReference type="ARBA" id="ARBA00001974"/>
    </source>
</evidence>
<dbReference type="Pfam" id="PF01565">
    <property type="entry name" value="FAD_binding_4"/>
    <property type="match status" value="1"/>
</dbReference>
<dbReference type="SUPFAM" id="SSF55103">
    <property type="entry name" value="FAD-linked oxidases, C-terminal domain"/>
    <property type="match status" value="1"/>
</dbReference>
<dbReference type="InterPro" id="IPR016164">
    <property type="entry name" value="FAD-linked_Oxase-like_C"/>
</dbReference>
<dbReference type="InterPro" id="IPR016170">
    <property type="entry name" value="Cytok_DH_C_sf"/>
</dbReference>
<dbReference type="InterPro" id="IPR016167">
    <property type="entry name" value="FAD-bd_PCMH_sub1"/>
</dbReference>
<name>A0ABR4P3D4_9HELO</name>
<comment type="caution">
    <text evidence="7">The sequence shown here is derived from an EMBL/GenBank/DDBJ whole genome shotgun (WGS) entry which is preliminary data.</text>
</comment>
<reference evidence="7 8" key="1">
    <citation type="submission" date="2024-06" db="EMBL/GenBank/DDBJ databases">
        <title>Complete genome of Phlyctema vagabunda strain 19-DSS-EL-015.</title>
        <authorList>
            <person name="Fiorenzani C."/>
        </authorList>
    </citation>
    <scope>NUCLEOTIDE SEQUENCE [LARGE SCALE GENOMIC DNA]</scope>
    <source>
        <strain evidence="7 8">19-DSS-EL-015</strain>
    </source>
</reference>
<dbReference type="Proteomes" id="UP001629113">
    <property type="component" value="Unassembled WGS sequence"/>
</dbReference>
<evidence type="ECO:0000256" key="5">
    <source>
        <dbReference type="SAM" id="MobiDB-lite"/>
    </source>
</evidence>